<evidence type="ECO:0000313" key="2">
    <source>
        <dbReference type="EMBL" id="GFS02213.1"/>
    </source>
</evidence>
<proteinExistence type="predicted"/>
<dbReference type="PROSITE" id="PS50835">
    <property type="entry name" value="IG_LIKE"/>
    <property type="match status" value="1"/>
</dbReference>
<evidence type="ECO:0000259" key="1">
    <source>
        <dbReference type="PROSITE" id="PS50835"/>
    </source>
</evidence>
<sequence>MNGEETLLQAASNYDELLGIVVPNPVFLPGTTNITVREGADVQLPCSVRNLGTKKVAWRLIQQTARFKKDRFLTIGKMTWSEDDNISLDHSR</sequence>
<dbReference type="InterPro" id="IPR013783">
    <property type="entry name" value="Ig-like_fold"/>
</dbReference>
<organism evidence="2 3">
    <name type="scientific">Elysia marginata</name>
    <dbReference type="NCBI Taxonomy" id="1093978"/>
    <lineage>
        <taxon>Eukaryota</taxon>
        <taxon>Metazoa</taxon>
        <taxon>Spiralia</taxon>
        <taxon>Lophotrochozoa</taxon>
        <taxon>Mollusca</taxon>
        <taxon>Gastropoda</taxon>
        <taxon>Heterobranchia</taxon>
        <taxon>Euthyneura</taxon>
        <taxon>Panpulmonata</taxon>
        <taxon>Sacoglossa</taxon>
        <taxon>Placobranchoidea</taxon>
        <taxon>Plakobranchidae</taxon>
        <taxon>Elysia</taxon>
    </lineage>
</organism>
<dbReference type="AlphaFoldDB" id="A0AAV4HXW7"/>
<evidence type="ECO:0000313" key="3">
    <source>
        <dbReference type="Proteomes" id="UP000762676"/>
    </source>
</evidence>
<dbReference type="Gene3D" id="2.60.40.10">
    <property type="entry name" value="Immunoglobulins"/>
    <property type="match status" value="1"/>
</dbReference>
<dbReference type="EMBL" id="BMAT01005907">
    <property type="protein sequence ID" value="GFS02213.1"/>
    <property type="molecule type" value="Genomic_DNA"/>
</dbReference>
<reference evidence="2 3" key="1">
    <citation type="journal article" date="2021" name="Elife">
        <title>Chloroplast acquisition without the gene transfer in kleptoplastic sea slugs, Plakobranchus ocellatus.</title>
        <authorList>
            <person name="Maeda T."/>
            <person name="Takahashi S."/>
            <person name="Yoshida T."/>
            <person name="Shimamura S."/>
            <person name="Takaki Y."/>
            <person name="Nagai Y."/>
            <person name="Toyoda A."/>
            <person name="Suzuki Y."/>
            <person name="Arimoto A."/>
            <person name="Ishii H."/>
            <person name="Satoh N."/>
            <person name="Nishiyama T."/>
            <person name="Hasebe M."/>
            <person name="Maruyama T."/>
            <person name="Minagawa J."/>
            <person name="Obokata J."/>
            <person name="Shigenobu S."/>
        </authorList>
    </citation>
    <scope>NUCLEOTIDE SEQUENCE [LARGE SCALE GENOMIC DNA]</scope>
</reference>
<protein>
    <submittedName>
        <fullName evidence="2">Lachesin-like Protein</fullName>
    </submittedName>
</protein>
<dbReference type="SUPFAM" id="SSF48726">
    <property type="entry name" value="Immunoglobulin"/>
    <property type="match status" value="1"/>
</dbReference>
<keyword evidence="3" id="KW-1185">Reference proteome</keyword>
<accession>A0AAV4HXW7</accession>
<dbReference type="InterPro" id="IPR007110">
    <property type="entry name" value="Ig-like_dom"/>
</dbReference>
<dbReference type="Proteomes" id="UP000762676">
    <property type="component" value="Unassembled WGS sequence"/>
</dbReference>
<name>A0AAV4HXW7_9GAST</name>
<dbReference type="InterPro" id="IPR036179">
    <property type="entry name" value="Ig-like_dom_sf"/>
</dbReference>
<feature type="domain" description="Ig-like" evidence="1">
    <location>
        <begin position="23"/>
        <end position="92"/>
    </location>
</feature>
<comment type="caution">
    <text evidence="2">The sequence shown here is derived from an EMBL/GenBank/DDBJ whole genome shotgun (WGS) entry which is preliminary data.</text>
</comment>
<gene>
    <name evidence="2" type="ORF">ElyMa_002858600</name>
</gene>